<keyword evidence="7" id="KW-1185">Reference proteome</keyword>
<dbReference type="PROSITE" id="PS50865">
    <property type="entry name" value="ZF_MYND_2"/>
    <property type="match status" value="1"/>
</dbReference>
<evidence type="ECO:0000259" key="5">
    <source>
        <dbReference type="PROSITE" id="PS50865"/>
    </source>
</evidence>
<gene>
    <name evidence="6" type="ORF">B2J93_7835</name>
</gene>
<accession>A0A218ZBN1</accession>
<evidence type="ECO:0000256" key="2">
    <source>
        <dbReference type="ARBA" id="ARBA00022771"/>
    </source>
</evidence>
<evidence type="ECO:0000313" key="7">
    <source>
        <dbReference type="Proteomes" id="UP000242519"/>
    </source>
</evidence>
<evidence type="ECO:0000256" key="1">
    <source>
        <dbReference type="ARBA" id="ARBA00022723"/>
    </source>
</evidence>
<keyword evidence="1" id="KW-0479">Metal-binding</keyword>
<dbReference type="SUPFAM" id="SSF144232">
    <property type="entry name" value="HIT/MYND zinc finger-like"/>
    <property type="match status" value="1"/>
</dbReference>
<dbReference type="EMBL" id="MZNU01000068">
    <property type="protein sequence ID" value="OWP05491.1"/>
    <property type="molecule type" value="Genomic_DNA"/>
</dbReference>
<dbReference type="GO" id="GO:0008270">
    <property type="term" value="F:zinc ion binding"/>
    <property type="evidence" value="ECO:0007669"/>
    <property type="project" value="UniProtKB-KW"/>
</dbReference>
<reference evidence="6 7" key="1">
    <citation type="submission" date="2017-04" db="EMBL/GenBank/DDBJ databases">
        <title>Draft genome sequence of Marssonina coronaria NL1: causal agent of apple blotch.</title>
        <authorList>
            <person name="Cheng Q."/>
        </authorList>
    </citation>
    <scope>NUCLEOTIDE SEQUENCE [LARGE SCALE GENOMIC DNA]</scope>
    <source>
        <strain evidence="6 7">NL1</strain>
    </source>
</reference>
<proteinExistence type="predicted"/>
<dbReference type="InterPro" id="IPR002893">
    <property type="entry name" value="Znf_MYND"/>
</dbReference>
<dbReference type="OrthoDB" id="432970at2759"/>
<keyword evidence="2 4" id="KW-0863">Zinc-finger</keyword>
<evidence type="ECO:0000313" key="6">
    <source>
        <dbReference type="EMBL" id="OWP05491.1"/>
    </source>
</evidence>
<dbReference type="AlphaFoldDB" id="A0A218ZBN1"/>
<keyword evidence="3" id="KW-0862">Zinc</keyword>
<evidence type="ECO:0000256" key="4">
    <source>
        <dbReference type="PROSITE-ProRule" id="PRU00134"/>
    </source>
</evidence>
<dbReference type="Proteomes" id="UP000242519">
    <property type="component" value="Unassembled WGS sequence"/>
</dbReference>
<comment type="caution">
    <text evidence="6">The sequence shown here is derived from an EMBL/GenBank/DDBJ whole genome shotgun (WGS) entry which is preliminary data.</text>
</comment>
<sequence length="344" mass="40081">MDCSKCKKLAKLTCGGCKGCPVIPEDGPVVHYCSAECQRADWNNHKQTCFRLKDRQIIYRVAEITQKFFYIFLELTWCHWDIEAVERIGQDLVLRGQFFENSKWPADYIVFPSRLFVNTEDREAVLGHRACREATIWETEFSSGFLKGIIAKTEHLDVRTKNNKRHVQMLPRGISNIQTTDHVLHEMLKVTLRSGEAFAFDIAGAQYGYPEPITPWKQYKEGRILNIVNTISSPKSANLVDVEEYSLEKMAHLHRKMLSDEEHGMHMSGDTIATMAFHLVEWQMDEKMSLKDMWKLPEEKFRTKADDLVDFIEWKFNSVCEKPWFTVRGRKLQQTVGSRWVHGK</sequence>
<dbReference type="Gene3D" id="6.10.140.2220">
    <property type="match status" value="1"/>
</dbReference>
<protein>
    <recommendedName>
        <fullName evidence="5">MYND-type domain-containing protein</fullName>
    </recommendedName>
</protein>
<evidence type="ECO:0000256" key="3">
    <source>
        <dbReference type="ARBA" id="ARBA00022833"/>
    </source>
</evidence>
<feature type="domain" description="MYND-type" evidence="5">
    <location>
        <begin position="3"/>
        <end position="49"/>
    </location>
</feature>
<organism evidence="6 7">
    <name type="scientific">Diplocarpon coronariae</name>
    <dbReference type="NCBI Taxonomy" id="2795749"/>
    <lineage>
        <taxon>Eukaryota</taxon>
        <taxon>Fungi</taxon>
        <taxon>Dikarya</taxon>
        <taxon>Ascomycota</taxon>
        <taxon>Pezizomycotina</taxon>
        <taxon>Leotiomycetes</taxon>
        <taxon>Helotiales</taxon>
        <taxon>Drepanopezizaceae</taxon>
        <taxon>Diplocarpon</taxon>
    </lineage>
</organism>
<name>A0A218ZBN1_9HELO</name>
<dbReference type="InParanoid" id="A0A218ZBN1"/>
<dbReference type="Pfam" id="PF01753">
    <property type="entry name" value="zf-MYND"/>
    <property type="match status" value="1"/>
</dbReference>
<dbReference type="STRING" id="503106.A0A218ZBN1"/>